<dbReference type="OrthoDB" id="2856616at2759"/>
<accession>A0A067TZJ5</accession>
<dbReference type="AlphaFoldDB" id="A0A067TZJ5"/>
<dbReference type="SUPFAM" id="SSF81383">
    <property type="entry name" value="F-box domain"/>
    <property type="match status" value="1"/>
</dbReference>
<dbReference type="Proteomes" id="UP000027222">
    <property type="component" value="Unassembled WGS sequence"/>
</dbReference>
<name>A0A067TZJ5_GALM3</name>
<reference evidence="2" key="1">
    <citation type="journal article" date="2014" name="Proc. Natl. Acad. Sci. U.S.A.">
        <title>Extensive sampling of basidiomycete genomes demonstrates inadequacy of the white-rot/brown-rot paradigm for wood decay fungi.</title>
        <authorList>
            <person name="Riley R."/>
            <person name="Salamov A.A."/>
            <person name="Brown D.W."/>
            <person name="Nagy L.G."/>
            <person name="Floudas D."/>
            <person name="Held B.W."/>
            <person name="Levasseur A."/>
            <person name="Lombard V."/>
            <person name="Morin E."/>
            <person name="Otillar R."/>
            <person name="Lindquist E.A."/>
            <person name="Sun H."/>
            <person name="LaButti K.M."/>
            <person name="Schmutz J."/>
            <person name="Jabbour D."/>
            <person name="Luo H."/>
            <person name="Baker S.E."/>
            <person name="Pisabarro A.G."/>
            <person name="Walton J.D."/>
            <person name="Blanchette R.A."/>
            <person name="Henrissat B."/>
            <person name="Martin F."/>
            <person name="Cullen D."/>
            <person name="Hibbett D.S."/>
            <person name="Grigoriev I.V."/>
        </authorList>
    </citation>
    <scope>NUCLEOTIDE SEQUENCE [LARGE SCALE GENOMIC DNA]</scope>
    <source>
        <strain evidence="2">CBS 339.88</strain>
    </source>
</reference>
<sequence length="63" mass="7505">MNGDMFSNNDALKDTRRTSQVCHRWRQILLEYPLVWGRLIDLNALCKVTVKEEWGNEVLRRSQ</sequence>
<proteinExistence type="predicted"/>
<organism evidence="1 2">
    <name type="scientific">Galerina marginata (strain CBS 339.88)</name>
    <dbReference type="NCBI Taxonomy" id="685588"/>
    <lineage>
        <taxon>Eukaryota</taxon>
        <taxon>Fungi</taxon>
        <taxon>Dikarya</taxon>
        <taxon>Basidiomycota</taxon>
        <taxon>Agaricomycotina</taxon>
        <taxon>Agaricomycetes</taxon>
        <taxon>Agaricomycetidae</taxon>
        <taxon>Agaricales</taxon>
        <taxon>Agaricineae</taxon>
        <taxon>Strophariaceae</taxon>
        <taxon>Galerina</taxon>
    </lineage>
</organism>
<evidence type="ECO:0000313" key="2">
    <source>
        <dbReference type="Proteomes" id="UP000027222"/>
    </source>
</evidence>
<dbReference type="HOGENOM" id="CLU_2885930_0_0_1"/>
<dbReference type="EMBL" id="KL142368">
    <property type="protein sequence ID" value="KDR84473.1"/>
    <property type="molecule type" value="Genomic_DNA"/>
</dbReference>
<protein>
    <recommendedName>
        <fullName evidence="3">F-box domain-containing protein</fullName>
    </recommendedName>
</protein>
<dbReference type="InterPro" id="IPR036047">
    <property type="entry name" value="F-box-like_dom_sf"/>
</dbReference>
<evidence type="ECO:0008006" key="3">
    <source>
        <dbReference type="Google" id="ProtNLM"/>
    </source>
</evidence>
<gene>
    <name evidence="1" type="ORF">GALMADRAFT_237349</name>
</gene>
<evidence type="ECO:0000313" key="1">
    <source>
        <dbReference type="EMBL" id="KDR84473.1"/>
    </source>
</evidence>
<keyword evidence="2" id="KW-1185">Reference proteome</keyword>